<dbReference type="InterPro" id="IPR046956">
    <property type="entry name" value="RLP23-like"/>
</dbReference>
<dbReference type="GO" id="GO:0005886">
    <property type="term" value="C:plasma membrane"/>
    <property type="evidence" value="ECO:0007669"/>
    <property type="project" value="UniProtKB-SubCell"/>
</dbReference>
<reference evidence="14" key="1">
    <citation type="journal article" date="2018" name="DNA Res.">
        <title>Multiple hybrid de novo genome assembly of finger millet, an orphan allotetraploid crop.</title>
        <authorList>
            <person name="Hatakeyama M."/>
            <person name="Aluri S."/>
            <person name="Balachadran M.T."/>
            <person name="Sivarajan S.R."/>
            <person name="Patrignani A."/>
            <person name="Gruter S."/>
            <person name="Poveda L."/>
            <person name="Shimizu-Inatsugi R."/>
            <person name="Baeten J."/>
            <person name="Francoijs K.J."/>
            <person name="Nataraja K.N."/>
            <person name="Reddy Y.A.N."/>
            <person name="Phadnis S."/>
            <person name="Ravikumar R.L."/>
            <person name="Schlapbach R."/>
            <person name="Sreeman S.M."/>
            <person name="Shimizu K.K."/>
        </authorList>
    </citation>
    <scope>NUCLEOTIDE SEQUENCE</scope>
</reference>
<dbReference type="PANTHER" id="PTHR48063">
    <property type="entry name" value="LRR RECEPTOR-LIKE KINASE"/>
    <property type="match status" value="1"/>
</dbReference>
<evidence type="ECO:0000256" key="2">
    <source>
        <dbReference type="ARBA" id="ARBA00009592"/>
    </source>
</evidence>
<keyword evidence="4" id="KW-0433">Leucine-rich repeat</keyword>
<feature type="chain" id="PRO_5044000076" description="Leucine-rich repeat-containing N-terminal plant-type domain-containing protein" evidence="12">
    <location>
        <begin position="25"/>
        <end position="865"/>
    </location>
</feature>
<dbReference type="Pfam" id="PF13855">
    <property type="entry name" value="LRR_8"/>
    <property type="match status" value="1"/>
</dbReference>
<sequence>MDRSSAKVVLLIGASFSFFLITSARQQLQSTFNISCTPSERDALLSFKQGIINDSLGLLSSWRLSQDCCSWTGITCSSKTGRVVKLDVSSFLTDAPMVGQISPSLLSLDYLEYLNLSTNFLAGPNGSVPEFLGSMSNLIHLDLSYVPFSGRVPTVFSNLSKLEYLDLSFTSFSGRVPPQLGNLTNLRYLDISWMHNAYSTDVSWLRSLVLLEYIDMSNITLSKILDLPVVVNDIPTLKHIKLLNCSLPSANQSIIHLNLTELEELDLWDNYFGHPIASCWFWKITSIKSLRLYGTYLSGPFPKALGEMVSLQHLDFSYNGNAAIMTVDLKKLCELESIYLDKSLSSGNITDLIEKLQCSSKLNCLSSSSNNMTGTLPNSMELFTRLNYIDLTNNSISGLIPQGFVNMTSLEVVQLSSNQLRGQLPLLPRSLKVLHAQMNFLSGNLPAKFRAPNLVNLIISSNYITGQVPQTICESENIKLLDLSNNLFEGELPHCSRLRNLHFLLLSNNSFSGKFPPCLQSFSSLVFLDLSWNKFYGSLPKWIGNLVTLRILHLSHNMFNGDIPVNITDLTELQYLSLADNNLSGLIPLSLSHFNEMTLKAAGDSNSALAFDESLDIFSLEMKHEILKYGSHGVVDMIGIDLSLNCLTGEIPGEIVSLNRLSNLNLSWNGLSGKIPDNIGSMKSMESLDLSRNNLSGIIPSSLSDLTYISDLDLSYNNLTGTVPSGRQLDTLYVENPTMYNGNTGLCGHPLQNICPNNNSAHEQGDHRGQEKDSSSMLFYYGLGSGFVVGYWLVFCALLFKKLWRIPYFRLVDKMYDEWNRKEAKGCRKGRFKYEVMWETHCCSVKSHALGDSGEAKELFGEAGK</sequence>
<proteinExistence type="inferred from homology"/>
<name>A0AAV5ETF2_ELECO</name>
<evidence type="ECO:0000259" key="13">
    <source>
        <dbReference type="Pfam" id="PF08263"/>
    </source>
</evidence>
<feature type="signal peptide" evidence="12">
    <location>
        <begin position="1"/>
        <end position="24"/>
    </location>
</feature>
<evidence type="ECO:0000256" key="1">
    <source>
        <dbReference type="ARBA" id="ARBA00004251"/>
    </source>
</evidence>
<comment type="caution">
    <text evidence="14">The sequence shown here is derived from an EMBL/GenBank/DDBJ whole genome shotgun (WGS) entry which is preliminary data.</text>
</comment>
<dbReference type="FunFam" id="3.80.10.10:FF:000649">
    <property type="entry name" value="Leucine Rich Repeat family protein"/>
    <property type="match status" value="1"/>
</dbReference>
<dbReference type="Pfam" id="PF00560">
    <property type="entry name" value="LRR_1"/>
    <property type="match status" value="6"/>
</dbReference>
<evidence type="ECO:0000313" key="15">
    <source>
        <dbReference type="Proteomes" id="UP001054889"/>
    </source>
</evidence>
<reference evidence="14" key="2">
    <citation type="submission" date="2021-12" db="EMBL/GenBank/DDBJ databases">
        <title>Resequencing data analysis of finger millet.</title>
        <authorList>
            <person name="Hatakeyama M."/>
            <person name="Aluri S."/>
            <person name="Balachadran M.T."/>
            <person name="Sivarajan S.R."/>
            <person name="Poveda L."/>
            <person name="Shimizu-Inatsugi R."/>
            <person name="Schlapbach R."/>
            <person name="Sreeman S.M."/>
            <person name="Shimizu K.K."/>
        </authorList>
    </citation>
    <scope>NUCLEOTIDE SEQUENCE</scope>
</reference>
<feature type="transmembrane region" description="Helical" evidence="11">
    <location>
        <begin position="778"/>
        <end position="800"/>
    </location>
</feature>
<keyword evidence="5 11" id="KW-0812">Transmembrane</keyword>
<keyword evidence="6 12" id="KW-0732">Signal</keyword>
<keyword evidence="7" id="KW-0677">Repeat</keyword>
<dbReference type="InterPro" id="IPR013210">
    <property type="entry name" value="LRR_N_plant-typ"/>
</dbReference>
<evidence type="ECO:0000256" key="12">
    <source>
        <dbReference type="SAM" id="SignalP"/>
    </source>
</evidence>
<evidence type="ECO:0000256" key="7">
    <source>
        <dbReference type="ARBA" id="ARBA00022737"/>
    </source>
</evidence>
<dbReference type="EMBL" id="BQKI01000078">
    <property type="protein sequence ID" value="GJN25351.1"/>
    <property type="molecule type" value="Genomic_DNA"/>
</dbReference>
<keyword evidence="8 11" id="KW-1133">Transmembrane helix</keyword>
<dbReference type="Proteomes" id="UP001054889">
    <property type="component" value="Unassembled WGS sequence"/>
</dbReference>
<keyword evidence="3" id="KW-1003">Cell membrane</keyword>
<evidence type="ECO:0000256" key="8">
    <source>
        <dbReference type="ARBA" id="ARBA00022989"/>
    </source>
</evidence>
<comment type="subcellular location">
    <subcellularLocation>
        <location evidence="1">Cell membrane</location>
        <topology evidence="1">Single-pass type I membrane protein</topology>
    </subcellularLocation>
</comment>
<dbReference type="PANTHER" id="PTHR48063:SF55">
    <property type="entry name" value="LEUCINE-RICH REPEAT-CONTAINING N-TERMINAL PLANT-TYPE DOMAIN-CONTAINING PROTEIN"/>
    <property type="match status" value="1"/>
</dbReference>
<dbReference type="FunFam" id="3.80.10.10:FF:000213">
    <property type="entry name" value="Tyrosine-sulfated glycopeptide receptor 1"/>
    <property type="match status" value="1"/>
</dbReference>
<feature type="domain" description="Leucine-rich repeat-containing N-terminal plant-type" evidence="13">
    <location>
        <begin position="38"/>
        <end position="77"/>
    </location>
</feature>
<evidence type="ECO:0000256" key="11">
    <source>
        <dbReference type="SAM" id="Phobius"/>
    </source>
</evidence>
<evidence type="ECO:0000256" key="4">
    <source>
        <dbReference type="ARBA" id="ARBA00022614"/>
    </source>
</evidence>
<dbReference type="InterPro" id="IPR001611">
    <property type="entry name" value="Leu-rich_rpt"/>
</dbReference>
<evidence type="ECO:0000256" key="6">
    <source>
        <dbReference type="ARBA" id="ARBA00022729"/>
    </source>
</evidence>
<evidence type="ECO:0000256" key="5">
    <source>
        <dbReference type="ARBA" id="ARBA00022692"/>
    </source>
</evidence>
<dbReference type="SUPFAM" id="SSF52058">
    <property type="entry name" value="L domain-like"/>
    <property type="match status" value="3"/>
</dbReference>
<evidence type="ECO:0000256" key="9">
    <source>
        <dbReference type="ARBA" id="ARBA00023136"/>
    </source>
</evidence>
<gene>
    <name evidence="14" type="primary">gb13169</name>
    <name evidence="14" type="ORF">PR202_gb13169</name>
</gene>
<dbReference type="SMART" id="SM00369">
    <property type="entry name" value="LRR_TYP"/>
    <property type="match status" value="7"/>
</dbReference>
<evidence type="ECO:0000256" key="10">
    <source>
        <dbReference type="ARBA" id="ARBA00023180"/>
    </source>
</evidence>
<keyword evidence="15" id="KW-1185">Reference proteome</keyword>
<dbReference type="Gene3D" id="3.80.10.10">
    <property type="entry name" value="Ribonuclease Inhibitor"/>
    <property type="match status" value="3"/>
</dbReference>
<dbReference type="Pfam" id="PF08263">
    <property type="entry name" value="LRRNT_2"/>
    <property type="match status" value="1"/>
</dbReference>
<evidence type="ECO:0000256" key="3">
    <source>
        <dbReference type="ARBA" id="ARBA00022475"/>
    </source>
</evidence>
<dbReference type="PROSITE" id="PS51450">
    <property type="entry name" value="LRR"/>
    <property type="match status" value="1"/>
</dbReference>
<organism evidence="14 15">
    <name type="scientific">Eleusine coracana subsp. coracana</name>
    <dbReference type="NCBI Taxonomy" id="191504"/>
    <lineage>
        <taxon>Eukaryota</taxon>
        <taxon>Viridiplantae</taxon>
        <taxon>Streptophyta</taxon>
        <taxon>Embryophyta</taxon>
        <taxon>Tracheophyta</taxon>
        <taxon>Spermatophyta</taxon>
        <taxon>Magnoliopsida</taxon>
        <taxon>Liliopsida</taxon>
        <taxon>Poales</taxon>
        <taxon>Poaceae</taxon>
        <taxon>PACMAD clade</taxon>
        <taxon>Chloridoideae</taxon>
        <taxon>Cynodonteae</taxon>
        <taxon>Eleusininae</taxon>
        <taxon>Eleusine</taxon>
    </lineage>
</organism>
<dbReference type="InterPro" id="IPR032675">
    <property type="entry name" value="LRR_dom_sf"/>
</dbReference>
<keyword evidence="10" id="KW-0325">Glycoprotein</keyword>
<dbReference type="InterPro" id="IPR003591">
    <property type="entry name" value="Leu-rich_rpt_typical-subtyp"/>
</dbReference>
<keyword evidence="9 11" id="KW-0472">Membrane</keyword>
<dbReference type="FunFam" id="3.80.10.10:FF:000400">
    <property type="entry name" value="Nuclear pore complex protein NUP107"/>
    <property type="match status" value="1"/>
</dbReference>
<accession>A0AAV5ETF2</accession>
<protein>
    <recommendedName>
        <fullName evidence="13">Leucine-rich repeat-containing N-terminal plant-type domain-containing protein</fullName>
    </recommendedName>
</protein>
<evidence type="ECO:0000313" key="14">
    <source>
        <dbReference type="EMBL" id="GJN25351.1"/>
    </source>
</evidence>
<dbReference type="AlphaFoldDB" id="A0AAV5ETF2"/>
<comment type="similarity">
    <text evidence="2">Belongs to the RLP family.</text>
</comment>